<organism evidence="3 4">
    <name type="scientific">Belnapia arida</name>
    <dbReference type="NCBI Taxonomy" id="2804533"/>
    <lineage>
        <taxon>Bacteria</taxon>
        <taxon>Pseudomonadati</taxon>
        <taxon>Pseudomonadota</taxon>
        <taxon>Alphaproteobacteria</taxon>
        <taxon>Acetobacterales</taxon>
        <taxon>Roseomonadaceae</taxon>
        <taxon>Belnapia</taxon>
    </lineage>
</organism>
<keyword evidence="4" id="KW-1185">Reference proteome</keyword>
<dbReference type="InterPro" id="IPR019060">
    <property type="entry name" value="DUF2382"/>
</dbReference>
<accession>A0ABS1TWF9</accession>
<protein>
    <submittedName>
        <fullName evidence="3">YsnF/AvaK domain-containing protein</fullName>
    </submittedName>
</protein>
<evidence type="ECO:0000259" key="2">
    <source>
        <dbReference type="Pfam" id="PF09557"/>
    </source>
</evidence>
<evidence type="ECO:0000256" key="1">
    <source>
        <dbReference type="SAM" id="MobiDB-lite"/>
    </source>
</evidence>
<evidence type="ECO:0000313" key="4">
    <source>
        <dbReference type="Proteomes" id="UP000660885"/>
    </source>
</evidence>
<dbReference type="EMBL" id="JAETWB010000001">
    <property type="protein sequence ID" value="MBL6076773.1"/>
    <property type="molecule type" value="Genomic_DNA"/>
</dbReference>
<sequence length="314" mass="33299">MSNRTITAVFDSAAEADAASRDLATKVGGVRAAVFTNANQTSEFDQLGIAGPDRSVLEEAMRRGSVVLSATVPEDRFAAAADVIESSGAIDLDSREAEWRGAGWSEDNIAESGSMTTATAPATPQQATMGRADLAANAGTPTAATITTTGMTGGMATGASTGATGLAAGREESIPIVEERLRVGKRETTHGRVRIRSYVVETPVQEQVTLHQEHVQVDRRPVDRPVEVGADAFRERTIEATETAEEAVIAKEARVKEEVVIRKTADDETRTVQDTVRRTEVEIEDDRQVGARGTGTTTGTTTDTTTGTPRNPTR</sequence>
<dbReference type="InterPro" id="IPR052967">
    <property type="entry name" value="Stress_Response_Assoc"/>
</dbReference>
<feature type="domain" description="DUF2382" evidence="2">
    <location>
        <begin position="174"/>
        <end position="283"/>
    </location>
</feature>
<proteinExistence type="predicted"/>
<dbReference type="RefSeq" id="WP_202829941.1">
    <property type="nucleotide sequence ID" value="NZ_JAETWB010000001.1"/>
</dbReference>
<dbReference type="PANTHER" id="PTHR38463">
    <property type="entry name" value="STRESS RESPONSE PROTEIN YSNF"/>
    <property type="match status" value="1"/>
</dbReference>
<reference evidence="3 4" key="1">
    <citation type="submission" date="2021-01" db="EMBL/GenBank/DDBJ databases">
        <title>Belnapia mucosa sp. nov. and Belnapia arida sp. nov., isolated from the Tabernas Desert (Almeria, Spain).</title>
        <authorList>
            <person name="Molina-Menor E."/>
            <person name="Vidal-Verdu A."/>
            <person name="Calonge A."/>
            <person name="Satari L."/>
            <person name="Pereto J."/>
            <person name="Porcar M."/>
        </authorList>
    </citation>
    <scope>NUCLEOTIDE SEQUENCE [LARGE SCALE GENOMIC DNA]</scope>
    <source>
        <strain evidence="3 4">T18</strain>
    </source>
</reference>
<gene>
    <name evidence="3" type="ORF">JMJ56_02065</name>
</gene>
<evidence type="ECO:0000313" key="3">
    <source>
        <dbReference type="EMBL" id="MBL6076773.1"/>
    </source>
</evidence>
<feature type="region of interest" description="Disordered" evidence="1">
    <location>
        <begin position="283"/>
        <end position="314"/>
    </location>
</feature>
<comment type="caution">
    <text evidence="3">The sequence shown here is derived from an EMBL/GenBank/DDBJ whole genome shotgun (WGS) entry which is preliminary data.</text>
</comment>
<name>A0ABS1TWF9_9PROT</name>
<dbReference type="PANTHER" id="PTHR38463:SF1">
    <property type="entry name" value="STRESS RESPONSE PROTEIN YSNF"/>
    <property type="match status" value="1"/>
</dbReference>
<feature type="compositionally biased region" description="Low complexity" evidence="1">
    <location>
        <begin position="294"/>
        <end position="308"/>
    </location>
</feature>
<dbReference type="Proteomes" id="UP000660885">
    <property type="component" value="Unassembled WGS sequence"/>
</dbReference>
<dbReference type="Pfam" id="PF09557">
    <property type="entry name" value="DUF2382"/>
    <property type="match status" value="1"/>
</dbReference>